<dbReference type="PANTHER" id="PTHR22706:SF1">
    <property type="entry name" value="ASSEMBLY FACTOR FOR SPINDLE MICROTUBULES"/>
    <property type="match status" value="1"/>
</dbReference>
<dbReference type="CDD" id="cd21223">
    <property type="entry name" value="CH_ASPM_rpt1"/>
    <property type="match status" value="1"/>
</dbReference>
<dbReference type="SUPFAM" id="SSF52540">
    <property type="entry name" value="P-loop containing nucleoside triphosphate hydrolases"/>
    <property type="match status" value="3"/>
</dbReference>
<dbReference type="PROSITE" id="PS50021">
    <property type="entry name" value="CH"/>
    <property type="match status" value="2"/>
</dbReference>
<evidence type="ECO:0000256" key="1">
    <source>
        <dbReference type="ARBA" id="ARBA00004496"/>
    </source>
</evidence>
<evidence type="ECO:0000313" key="7">
    <source>
        <dbReference type="Proteomes" id="UP000008854"/>
    </source>
</evidence>
<dbReference type="Pfam" id="PF00307">
    <property type="entry name" value="CH"/>
    <property type="match status" value="1"/>
</dbReference>
<evidence type="ECO:0000256" key="4">
    <source>
        <dbReference type="ARBA" id="ARBA00022860"/>
    </source>
</evidence>
<accession>A0A3Q0KTJ5</accession>
<dbReference type="SMART" id="SM00033">
    <property type="entry name" value="CH"/>
    <property type="match status" value="2"/>
</dbReference>
<keyword evidence="4" id="KW-0112">Calmodulin-binding</keyword>
<feature type="region of interest" description="Disordered" evidence="5">
    <location>
        <begin position="40"/>
        <end position="62"/>
    </location>
</feature>
<feature type="compositionally biased region" description="Polar residues" evidence="5">
    <location>
        <begin position="43"/>
        <end position="62"/>
    </location>
</feature>
<dbReference type="InterPro" id="IPR051185">
    <property type="entry name" value="ASPM"/>
</dbReference>
<dbReference type="WBParaSite" id="Smp_176000.1">
    <property type="protein sequence ID" value="Smp_176000.1"/>
    <property type="gene ID" value="Smp_176000"/>
</dbReference>
<dbReference type="InterPro" id="IPR027417">
    <property type="entry name" value="P-loop_NTPase"/>
</dbReference>
<evidence type="ECO:0000259" key="6">
    <source>
        <dbReference type="PROSITE" id="PS50021"/>
    </source>
</evidence>
<dbReference type="InterPro" id="IPR001715">
    <property type="entry name" value="CH_dom"/>
</dbReference>
<name>A0A3Q0KTJ5_SCHMA</name>
<dbReference type="GO" id="GO:0005737">
    <property type="term" value="C:cytoplasm"/>
    <property type="evidence" value="ECO:0007669"/>
    <property type="project" value="UniProtKB-SubCell"/>
</dbReference>
<dbReference type="GO" id="GO:0007051">
    <property type="term" value="P:spindle organization"/>
    <property type="evidence" value="ECO:0007669"/>
    <property type="project" value="TreeGrafter"/>
</dbReference>
<keyword evidence="3" id="KW-0677">Repeat</keyword>
<dbReference type="SUPFAM" id="SSF47576">
    <property type="entry name" value="Calponin-homology domain, CH-domain"/>
    <property type="match status" value="1"/>
</dbReference>
<keyword evidence="2" id="KW-0963">Cytoplasm</keyword>
<dbReference type="CDD" id="cd23767">
    <property type="entry name" value="IQCD"/>
    <property type="match status" value="4"/>
</dbReference>
<dbReference type="GO" id="GO:0005516">
    <property type="term" value="F:calmodulin binding"/>
    <property type="evidence" value="ECO:0007669"/>
    <property type="project" value="UniProtKB-KW"/>
</dbReference>
<dbReference type="GO" id="GO:0051295">
    <property type="term" value="P:establishment of meiotic spindle localization"/>
    <property type="evidence" value="ECO:0007669"/>
    <property type="project" value="TreeGrafter"/>
</dbReference>
<keyword evidence="7" id="KW-1185">Reference proteome</keyword>
<evidence type="ECO:0000256" key="2">
    <source>
        <dbReference type="ARBA" id="ARBA00022490"/>
    </source>
</evidence>
<organism evidence="7 8">
    <name type="scientific">Schistosoma mansoni</name>
    <name type="common">Blood fluke</name>
    <dbReference type="NCBI Taxonomy" id="6183"/>
    <lineage>
        <taxon>Eukaryota</taxon>
        <taxon>Metazoa</taxon>
        <taxon>Spiralia</taxon>
        <taxon>Lophotrochozoa</taxon>
        <taxon>Platyhelminthes</taxon>
        <taxon>Trematoda</taxon>
        <taxon>Digenea</taxon>
        <taxon>Strigeidida</taxon>
        <taxon>Schistosomatoidea</taxon>
        <taxon>Schistosomatidae</taxon>
        <taxon>Schistosoma</taxon>
    </lineage>
</organism>
<feature type="domain" description="Calponin-homology (CH)" evidence="6">
    <location>
        <begin position="969"/>
        <end position="1095"/>
    </location>
</feature>
<dbReference type="GO" id="GO:0000278">
    <property type="term" value="P:mitotic cell cycle"/>
    <property type="evidence" value="ECO:0007669"/>
    <property type="project" value="TreeGrafter"/>
</dbReference>
<dbReference type="GO" id="GO:0000922">
    <property type="term" value="C:spindle pole"/>
    <property type="evidence" value="ECO:0007669"/>
    <property type="project" value="TreeGrafter"/>
</dbReference>
<dbReference type="Pfam" id="PF00612">
    <property type="entry name" value="IQ"/>
    <property type="match status" value="11"/>
</dbReference>
<feature type="domain" description="Calponin-homology (CH)" evidence="6">
    <location>
        <begin position="770"/>
        <end position="917"/>
    </location>
</feature>
<dbReference type="Proteomes" id="UP000008854">
    <property type="component" value="Unassembled WGS sequence"/>
</dbReference>
<evidence type="ECO:0000256" key="5">
    <source>
        <dbReference type="SAM" id="MobiDB-lite"/>
    </source>
</evidence>
<feature type="region of interest" description="Disordered" evidence="5">
    <location>
        <begin position="699"/>
        <end position="721"/>
    </location>
</feature>
<dbReference type="CDD" id="cd21224">
    <property type="entry name" value="CH_ASPM_rpt2"/>
    <property type="match status" value="1"/>
</dbReference>
<dbReference type="Gene3D" id="1.20.5.190">
    <property type="match status" value="7"/>
</dbReference>
<dbReference type="PROSITE" id="PS50096">
    <property type="entry name" value="IQ"/>
    <property type="match status" value="9"/>
</dbReference>
<proteinExistence type="predicted"/>
<dbReference type="InterPro" id="IPR036872">
    <property type="entry name" value="CH_dom_sf"/>
</dbReference>
<dbReference type="AlphaFoldDB" id="A0A3Q0KTJ5"/>
<dbReference type="STRING" id="6183.A0A3Q0KTJ5"/>
<dbReference type="SMART" id="SM00015">
    <property type="entry name" value="IQ"/>
    <property type="match status" value="14"/>
</dbReference>
<evidence type="ECO:0000313" key="8">
    <source>
        <dbReference type="WBParaSite" id="Smp_176000.1"/>
    </source>
</evidence>
<dbReference type="InParanoid" id="A0A3Q0KTJ5"/>
<protein>
    <submittedName>
        <fullName evidence="8">Myosin V, putative</fullName>
    </submittedName>
</protein>
<dbReference type="InterPro" id="IPR000048">
    <property type="entry name" value="IQ_motif_EF-hand-BS"/>
</dbReference>
<sequence>MESRKVRRSWFGTNRNPLCIASLDRDQPLTVAQSYLIKEQSESDQITTQDEIASGTKSPSSNYEVTLHGDENEVPFTVNVSDTLSVSLFSRRAVVDFGTTNFTGKSLTRFLLLVNHLDEEQSVMIQRSPPENEFTIDWITSETDNFTFRPFYPAISKRIILKPLHGRSLMKITWIPIRDSVSSGVYSFHHVIQFRVNDAYFIQAVIVGRLLPPERPSRSKFPAPRKTITNRFPNLPAWTKASSSSSSTYCSKNKIKNKTANTHSISPISEVHRHISPSFSTQPTTVFGQSCDFNNLTTSSFISERPENSDFCRPHAIEKSFIDELSADDFLLKTAESRRRSSSQPTCATPTRNLSIFGRFHEMKELSSSRQSIAGSNKLCSETNLTTDVNFLNCTATAFVSPKLVRSPALKGVKTAESRRRSSSQPTCATPTRNLSIFGRFHEMKELSSSRQSIAGSNKLCSETNLTTDVNFLNCTATAFVSPKLVRSPALKGVACGPVSTYKKKQDGNLFYTNVTSVLSEMSVYGLTQWLNGVFAPCIAANSYNGHPTSSSKDICVVGSSVYHSTVEKAVELLTSTTIMTPGERIEREVDNGKLTPVQLLSFRVDKGLQRRIQDYLLTNYAPIWLHLTLDALISSSSTHSYSSVTSHNVCSTIIQEINDQPCPEDNKNLYTSCLSKKIHSYLFDSFGLNKPVLPTKPAADNKKLKQSSHHTTRNDTNSTKPNILPNRDILYNRHVIKRFIIFIWIIDCFKRYMLIKYDPCLFRIKSLIKSSSSLLLSFAQNFLHGENNLVRHLAYLGAQVTVNQTPLDEYQFTVENLAVDLRDGVRLVKLAELLIPTLSTEKPPVVVKPNSLMSMVRFPAISRLQKIHNVGVALKSFEQYGQISMADGSLIDPRDIVDGHREKTLTLLWCLLLRHQVLALLDHSALENEIHALETNINSTDTNMCMNELNHLKLNISTDNNVKDDKNHMAHFKLLYWASLVCHLYNVPVISLDESFTDGRALCYLLHHYLPTVLPQGLIRQCTTCTNNNLSIPLPNHLLIRNNLFNLSLFQKKLSVLGDVPLLLSTPISSADFSNILPPGLVITILAYLANRLVVGPSDKHKLNLLIRDNAACIIQNAWRRFQDYINFSKLKLVPYGREWRNERKRIKACTTIQAFVRGYLVRKQVVQIKFLRNAAAIIIQSHVRRFLIRCYFKRIHRSATLIQSAWRGYQARQNYALLKKSCIILQAFSRGFLARRYVAQLQEHRNKSATIIQSHFRRLIVQRNVKNWHKSAIQIQSTWRCYHIHQKYINLKHACLTIQRYVRGYYARKFVVEMRSKMTLAATVIQSYFRSYLVRLEISHWHMAAVQIQSKWRSYFHRKRFLSLKSWCVTIQKYARGYLARERLATVQYNRNSAATVIQSHFRKFLVLRKINVWHSSALRIQSFWRFHRSRRIIAQFKDIILLVVERHNSSRMIQRWWRACFLLKFIARQRCSAVRIQAAWKGFRIRKHLFALAQSSKKGANVTKISSRLDGRETHLVTSKSKSVASLQNSKPKLHKEKCLLSLTPLEAKSLIDIRSRLNKATERAQTNPHLTLASKARNALKQLSHSTSVNQILDAIRLLETATGFSVELCYWIVGLLPPKKPIYNNPCFSEQNENSPCALIRFFQIMMACNRSVPHEDIFVAITGTFLNIGRHKDLVSILDLWWNPLTFKSKRPLATNENENDENEEFQPPAIVRSINTQLRRYQSLPGLCTTVSDLQLTVSTQSHLKKVSGINTVESKLPHNSVSITQNMSLVEVLMEILQRTWRARPGTVSVRLFSRTCCVLALLFNSAPPHLFSHNSFLLPTLQEIYEGLYRRSDPHSRFHLNFDPIGDSTNSLSVNEVHLKASNAEMKKLRTYLSCELDWHFRPVRSRLNPLLAIQYLLLITMKKITDA</sequence>
<dbReference type="PANTHER" id="PTHR22706">
    <property type="entry name" value="ASSEMBLY FACTOR FOR SPINDLE MICROTUBULES"/>
    <property type="match status" value="1"/>
</dbReference>
<comment type="subcellular location">
    <subcellularLocation>
        <location evidence="1">Cytoplasm</location>
    </subcellularLocation>
</comment>
<evidence type="ECO:0000256" key="3">
    <source>
        <dbReference type="ARBA" id="ARBA00022737"/>
    </source>
</evidence>
<reference evidence="7" key="1">
    <citation type="journal article" date="2012" name="PLoS Negl. Trop. Dis.">
        <title>A systematically improved high quality genome and transcriptome of the human blood fluke Schistosoma mansoni.</title>
        <authorList>
            <person name="Protasio A.V."/>
            <person name="Tsai I.J."/>
            <person name="Babbage A."/>
            <person name="Nichol S."/>
            <person name="Hunt M."/>
            <person name="Aslett M.A."/>
            <person name="De Silva N."/>
            <person name="Velarde G.S."/>
            <person name="Anderson T.J."/>
            <person name="Clark R.C."/>
            <person name="Davidson C."/>
            <person name="Dillon G.P."/>
            <person name="Holroyd N.E."/>
            <person name="LoVerde P.T."/>
            <person name="Lloyd C."/>
            <person name="McQuillan J."/>
            <person name="Oliveira G."/>
            <person name="Otto T.D."/>
            <person name="Parker-Manuel S.J."/>
            <person name="Quail M.A."/>
            <person name="Wilson R.A."/>
            <person name="Zerlotini A."/>
            <person name="Dunne D.W."/>
            <person name="Berriman M."/>
        </authorList>
    </citation>
    <scope>NUCLEOTIDE SEQUENCE [LARGE SCALE GENOMIC DNA]</scope>
    <source>
        <strain evidence="7">Puerto Rican</strain>
    </source>
</reference>
<reference evidence="8" key="2">
    <citation type="submission" date="2018-12" db="UniProtKB">
        <authorList>
            <consortium name="WormBaseParasite"/>
        </authorList>
    </citation>
    <scope>IDENTIFICATION</scope>
    <source>
        <strain evidence="8">Puerto Rican</strain>
    </source>
</reference>
<dbReference type="Gene3D" id="1.10.418.10">
    <property type="entry name" value="Calponin-like domain"/>
    <property type="match status" value="2"/>
</dbReference>